<reference evidence="8" key="2">
    <citation type="submission" date="2025-09" db="UniProtKB">
        <authorList>
            <consortium name="Ensembl"/>
        </authorList>
    </citation>
    <scope>IDENTIFICATION</scope>
</reference>
<keyword evidence="9" id="KW-1185">Reference proteome</keyword>
<proteinExistence type="predicted"/>
<dbReference type="Proteomes" id="UP000694569">
    <property type="component" value="Unplaced"/>
</dbReference>
<evidence type="ECO:0000256" key="2">
    <source>
        <dbReference type="ARBA" id="ARBA00004514"/>
    </source>
</evidence>
<accession>A0A8C5PT60</accession>
<evidence type="ECO:0000256" key="4">
    <source>
        <dbReference type="ARBA" id="ARBA00022917"/>
    </source>
</evidence>
<dbReference type="PANTHER" id="PTHR13438">
    <property type="entry name" value="AMINOACYL TRNA SYNTHASE COMPLEX-INTERACTING MULTIFUNCTIONAL PROTEIN"/>
    <property type="match status" value="1"/>
</dbReference>
<evidence type="ECO:0000313" key="9">
    <source>
        <dbReference type="Proteomes" id="UP000694569"/>
    </source>
</evidence>
<dbReference type="Pfam" id="PF18569">
    <property type="entry name" value="Thioredoxin_16"/>
    <property type="match status" value="1"/>
</dbReference>
<name>A0A8C5PT60_9ANUR</name>
<evidence type="ECO:0000313" key="8">
    <source>
        <dbReference type="Ensembl" id="ENSLLEP00000027178.1"/>
    </source>
</evidence>
<gene>
    <name evidence="8" type="primary">AIMP2</name>
</gene>
<evidence type="ECO:0000256" key="1">
    <source>
        <dbReference type="ARBA" id="ARBA00004123"/>
    </source>
</evidence>
<evidence type="ECO:0000259" key="7">
    <source>
        <dbReference type="Pfam" id="PF18569"/>
    </source>
</evidence>
<dbReference type="AlphaFoldDB" id="A0A8C5PT60"/>
<dbReference type="OrthoDB" id="2309723at2759"/>
<keyword evidence="3" id="KW-0963">Cytoplasm</keyword>
<dbReference type="GO" id="GO:0005829">
    <property type="term" value="C:cytosol"/>
    <property type="evidence" value="ECO:0007669"/>
    <property type="project" value="UniProtKB-SubCell"/>
</dbReference>
<dbReference type="PANTHER" id="PTHR13438:SF2">
    <property type="entry name" value="AMINOACYL TRNA SYNTHASE COMPLEX-INTERACTING MULTIFUNCTIONAL PROTEIN 2"/>
    <property type="match status" value="1"/>
</dbReference>
<dbReference type="GO" id="GO:0005634">
    <property type="term" value="C:nucleus"/>
    <property type="evidence" value="ECO:0007669"/>
    <property type="project" value="UniProtKB-SubCell"/>
</dbReference>
<comment type="subcellular location">
    <subcellularLocation>
        <location evidence="2">Cytoplasm</location>
        <location evidence="2">Cytosol</location>
    </subcellularLocation>
    <subcellularLocation>
        <location evidence="1">Nucleus</location>
    </subcellularLocation>
</comment>
<protein>
    <submittedName>
        <fullName evidence="8">Aminoacyl tRNA synthetase complex interacting multifunctional protein 2</fullName>
    </submittedName>
</protein>
<organism evidence="8 9">
    <name type="scientific">Leptobrachium leishanense</name>
    <name type="common">Leishan spiny toad</name>
    <dbReference type="NCBI Taxonomy" id="445787"/>
    <lineage>
        <taxon>Eukaryota</taxon>
        <taxon>Metazoa</taxon>
        <taxon>Chordata</taxon>
        <taxon>Craniata</taxon>
        <taxon>Vertebrata</taxon>
        <taxon>Euteleostomi</taxon>
        <taxon>Amphibia</taxon>
        <taxon>Batrachia</taxon>
        <taxon>Anura</taxon>
        <taxon>Pelobatoidea</taxon>
        <taxon>Megophryidae</taxon>
        <taxon>Leptobrachium</taxon>
    </lineage>
</organism>
<dbReference type="InterPro" id="IPR036282">
    <property type="entry name" value="Glutathione-S-Trfase_C_sf"/>
</dbReference>
<dbReference type="Ensembl" id="ENSLLET00000028236.1">
    <property type="protein sequence ID" value="ENSLLEP00000027178.1"/>
    <property type="gene ID" value="ENSLLEG00000017247.1"/>
</dbReference>
<reference evidence="8" key="1">
    <citation type="submission" date="2025-08" db="UniProtKB">
        <authorList>
            <consortium name="Ensembl"/>
        </authorList>
    </citation>
    <scope>IDENTIFICATION</scope>
</reference>
<dbReference type="CDD" id="cd03200">
    <property type="entry name" value="GST_C_AIMP2"/>
    <property type="match status" value="1"/>
</dbReference>
<dbReference type="InterPro" id="IPR041503">
    <property type="entry name" value="AIMP2_thioredoxin"/>
</dbReference>
<evidence type="ECO:0000256" key="5">
    <source>
        <dbReference type="ARBA" id="ARBA00023242"/>
    </source>
</evidence>
<dbReference type="Pfam" id="PF00043">
    <property type="entry name" value="GST_C"/>
    <property type="match status" value="1"/>
</dbReference>
<dbReference type="InterPro" id="IPR004046">
    <property type="entry name" value="GST_C"/>
</dbReference>
<dbReference type="Gene3D" id="1.20.1050.130">
    <property type="match status" value="1"/>
</dbReference>
<dbReference type="SUPFAM" id="SSF47616">
    <property type="entry name" value="GST C-terminal domain-like"/>
    <property type="match status" value="1"/>
</dbReference>
<feature type="domain" description="Glutathione S-transferase C-terminal" evidence="6">
    <location>
        <begin position="292"/>
        <end position="349"/>
    </location>
</feature>
<evidence type="ECO:0000256" key="3">
    <source>
        <dbReference type="ARBA" id="ARBA00022490"/>
    </source>
</evidence>
<dbReference type="InterPro" id="IPR042360">
    <property type="entry name" value="AIMP2"/>
</dbReference>
<evidence type="ECO:0000259" key="6">
    <source>
        <dbReference type="Pfam" id="PF00043"/>
    </source>
</evidence>
<keyword evidence="5" id="KW-0539">Nucleus</keyword>
<keyword evidence="4" id="KW-0648">Protein biosynthesis</keyword>
<feature type="domain" description="AIMP2 thioredoxin-like" evidence="7">
    <location>
        <begin position="160"/>
        <end position="250"/>
    </location>
</feature>
<dbReference type="GO" id="GO:0006412">
    <property type="term" value="P:translation"/>
    <property type="evidence" value="ECO:0007669"/>
    <property type="project" value="UniProtKB-KW"/>
</dbReference>
<dbReference type="GeneTree" id="ENSGT00390000015826"/>
<sequence length="361" mass="39785">MSGDRMSPSLTQDDQPLTKGDLQLLLAAFREMWRAEISMCSCHDAAYHTAVPVGGPHVEQAETESASFPARGRMLLDPVTSYCAASEGESDPALQILESRQEDILKRLYELKAAVDGLSKMIQTPDADLDVMDMIQGDRKEAPAPSIADLDSILGKDYGALRDIVINANPSVPPVSLLILHSLLCERYKVLSAVHTHSSVIYIPEPLLKCFRDHVGNKCRQEYQLGFTLIWKAVPKPQMKFSIQNMCPIEGEGNIARFLFSLLGHTFNAVTATLIDSWVDMAIFQLREGSGKEKAAVLRTMSTDLGKSPWLVGDELTIADIVSWCAIKQAGNSTALPPNVQKWMKSCENLTPFKAALRLLK</sequence>
<dbReference type="GO" id="GO:0017101">
    <property type="term" value="C:aminoacyl-tRNA synthetase multienzyme complex"/>
    <property type="evidence" value="ECO:0007669"/>
    <property type="project" value="InterPro"/>
</dbReference>